<accession>A0AAY4EXX1</accession>
<gene>
    <name evidence="2" type="primary">LOC114765104</name>
</gene>
<dbReference type="GeneID" id="114765104"/>
<sequence>MGLSLLSMVCLISFSSNYVTGLDNRRSTVEEFAVPDDVYKFLWSNNSYISHETLKLDFLKRMESGNLPAERYINFTIQDINYLVNVTALLRDLRDKVKEPADLSQFLKGKYESYKNFAISFLNQYNLKGVSDIKPTPAMGKYLSDYAAIMKTKEPIYFVVSMLPCSRLWVWLANNLNMNENNAYIQWKIDNMHGHPEKFKPLLNKYLDTQEKVTEANTVFRQQMQNEHDFFATS</sequence>
<reference evidence="2" key="3">
    <citation type="submission" date="2025-09" db="UniProtKB">
        <authorList>
            <consortium name="Ensembl"/>
        </authorList>
    </citation>
    <scope>IDENTIFICATION</scope>
</reference>
<dbReference type="InterPro" id="IPR016084">
    <property type="entry name" value="Haem_Oase-like_multi-hlx"/>
</dbReference>
<keyword evidence="3" id="KW-1185">Reference proteome</keyword>
<reference evidence="2 3" key="1">
    <citation type="submission" date="2020-06" db="EMBL/GenBank/DDBJ databases">
        <authorList>
            <consortium name="Wellcome Sanger Institute Data Sharing"/>
        </authorList>
    </citation>
    <scope>NUCLEOTIDE SEQUENCE [LARGE SCALE GENOMIC DNA]</scope>
</reference>
<dbReference type="InterPro" id="IPR050967">
    <property type="entry name" value="Thiamine_Salvage_TenA"/>
</dbReference>
<dbReference type="Gene3D" id="1.20.910.10">
    <property type="entry name" value="Heme oxygenase-like"/>
    <property type="match status" value="1"/>
</dbReference>
<dbReference type="PANTHER" id="PTHR43198">
    <property type="entry name" value="BIFUNCTIONAL TH2 PROTEIN"/>
    <property type="match status" value="1"/>
</dbReference>
<feature type="chain" id="PRO_5044331099" evidence="1">
    <location>
        <begin position="22"/>
        <end position="234"/>
    </location>
</feature>
<keyword evidence="1" id="KW-0732">Signal</keyword>
<dbReference type="Proteomes" id="UP000694580">
    <property type="component" value="Chromosome 15"/>
</dbReference>
<proteinExistence type="predicted"/>
<name>A0AAY4EXX1_9TELE</name>
<evidence type="ECO:0000313" key="2">
    <source>
        <dbReference type="Ensembl" id="ENSDCDP00010062278.1"/>
    </source>
</evidence>
<evidence type="ECO:0000256" key="1">
    <source>
        <dbReference type="SAM" id="SignalP"/>
    </source>
</evidence>
<dbReference type="Ensembl" id="ENSDCDT00010073072.1">
    <property type="protein sequence ID" value="ENSDCDP00010062278.1"/>
    <property type="gene ID" value="ENSDCDG00010034222.1"/>
</dbReference>
<dbReference type="GO" id="GO:0005829">
    <property type="term" value="C:cytosol"/>
    <property type="evidence" value="ECO:0007669"/>
    <property type="project" value="TreeGrafter"/>
</dbReference>
<organism evidence="2 3">
    <name type="scientific">Denticeps clupeoides</name>
    <name type="common">denticle herring</name>
    <dbReference type="NCBI Taxonomy" id="299321"/>
    <lineage>
        <taxon>Eukaryota</taxon>
        <taxon>Metazoa</taxon>
        <taxon>Chordata</taxon>
        <taxon>Craniata</taxon>
        <taxon>Vertebrata</taxon>
        <taxon>Euteleostomi</taxon>
        <taxon>Actinopterygii</taxon>
        <taxon>Neopterygii</taxon>
        <taxon>Teleostei</taxon>
        <taxon>Clupei</taxon>
        <taxon>Clupeiformes</taxon>
        <taxon>Denticipitoidei</taxon>
        <taxon>Denticipitidae</taxon>
        <taxon>Denticeps</taxon>
    </lineage>
</organism>
<dbReference type="GeneTree" id="ENSGT01030000234852"/>
<dbReference type="RefSeq" id="XP_028811013.1">
    <property type="nucleotide sequence ID" value="XM_028955180.1"/>
</dbReference>
<dbReference type="SUPFAM" id="SSF48613">
    <property type="entry name" value="Heme oxygenase-like"/>
    <property type="match status" value="1"/>
</dbReference>
<evidence type="ECO:0000313" key="3">
    <source>
        <dbReference type="Proteomes" id="UP000694580"/>
    </source>
</evidence>
<protein>
    <submittedName>
        <fullName evidence="2">Uncharacterized protein</fullName>
    </submittedName>
</protein>
<feature type="signal peptide" evidence="1">
    <location>
        <begin position="1"/>
        <end position="21"/>
    </location>
</feature>
<dbReference type="AlphaFoldDB" id="A0AAY4EXX1"/>
<dbReference type="PANTHER" id="PTHR43198:SF2">
    <property type="entry name" value="SI:CH1073-67J19.1-RELATED"/>
    <property type="match status" value="1"/>
</dbReference>
<reference evidence="2" key="2">
    <citation type="submission" date="2025-08" db="UniProtKB">
        <authorList>
            <consortium name="Ensembl"/>
        </authorList>
    </citation>
    <scope>IDENTIFICATION</scope>
</reference>